<feature type="domain" description="DNA binding HTH" evidence="1">
    <location>
        <begin position="96"/>
        <end position="136"/>
    </location>
</feature>
<evidence type="ECO:0000259" key="1">
    <source>
        <dbReference type="Pfam" id="PF02954"/>
    </source>
</evidence>
<accession>X2LBM8</accession>
<evidence type="ECO:0000313" key="2">
    <source>
        <dbReference type="EMBL" id="AHN97945.1"/>
    </source>
</evidence>
<dbReference type="PRINTS" id="PR01590">
    <property type="entry name" value="HTHFIS"/>
</dbReference>
<organism evidence="2">
    <name type="scientific">uncultured bacterium lac160</name>
    <dbReference type="NCBI Taxonomy" id="1447241"/>
    <lineage>
        <taxon>Bacteria</taxon>
        <taxon>environmental samples</taxon>
    </lineage>
</organism>
<sequence length="150" mass="16332">MPEATLGTLPSVFSPLAKALLDGFSEGVVVFDSEGRLLYANEQAREALNGMDLNDGAPDLQPRLAAMGGRLRPLRVGALELGEAMFIPGVEGPTTLAAREKEAIVKTLDAHNWKLAETARHLGISRTTLWRRLKAYGLHRDGRSKWAQVT</sequence>
<dbReference type="InterPro" id="IPR002197">
    <property type="entry name" value="HTH_Fis"/>
</dbReference>
<reference evidence="2" key="1">
    <citation type="submission" date="2013-10" db="EMBL/GenBank/DDBJ databases">
        <title>Functional metagenomics reveals novel beta-galactosidases not predictable from gene sequences.</title>
        <authorList>
            <person name="Cheng J."/>
            <person name="Engel K."/>
            <person name="Romantsov T."/>
            <person name="Neufeld J.D."/>
            <person name="Rose D.R."/>
            <person name="Charles T.C."/>
        </authorList>
    </citation>
    <scope>NUCLEOTIDE SEQUENCE</scope>
</reference>
<dbReference type="Pfam" id="PF02954">
    <property type="entry name" value="HTH_8"/>
    <property type="match status" value="1"/>
</dbReference>
<dbReference type="Gene3D" id="1.10.10.60">
    <property type="entry name" value="Homeodomain-like"/>
    <property type="match status" value="1"/>
</dbReference>
<dbReference type="EMBL" id="KF796606">
    <property type="protein sequence ID" value="AHN97945.1"/>
    <property type="molecule type" value="Genomic_DNA"/>
</dbReference>
<name>X2LBM8_9BACT</name>
<dbReference type="AlphaFoldDB" id="X2LBM8"/>
<proteinExistence type="predicted"/>
<dbReference type="InterPro" id="IPR009057">
    <property type="entry name" value="Homeodomain-like_sf"/>
</dbReference>
<dbReference type="GO" id="GO:0043565">
    <property type="term" value="F:sequence-specific DNA binding"/>
    <property type="evidence" value="ECO:0007669"/>
    <property type="project" value="InterPro"/>
</dbReference>
<protein>
    <recommendedName>
        <fullName evidence="1">DNA binding HTH domain-containing protein</fullName>
    </recommendedName>
</protein>
<dbReference type="SUPFAM" id="SSF46689">
    <property type="entry name" value="Homeodomain-like"/>
    <property type="match status" value="1"/>
</dbReference>